<dbReference type="EMBL" id="JAFBCL010000001">
    <property type="protein sequence ID" value="MBM7811556.1"/>
    <property type="molecule type" value="Genomic_DNA"/>
</dbReference>
<accession>A0A8T8I3M8</accession>
<protein>
    <submittedName>
        <fullName evidence="2">Uncharacterized protein</fullName>
    </submittedName>
</protein>
<evidence type="ECO:0000313" key="1">
    <source>
        <dbReference type="EMBL" id="MBM7811556.1"/>
    </source>
</evidence>
<dbReference type="Proteomes" id="UP000671828">
    <property type="component" value="Chromosome"/>
</dbReference>
<dbReference type="RefSeq" id="WP_204842430.1">
    <property type="nucleotide sequence ID" value="NZ_JAFBCL010000001.1"/>
</dbReference>
<evidence type="ECO:0000313" key="2">
    <source>
        <dbReference type="EMBL" id="QTR05366.1"/>
    </source>
</evidence>
<proteinExistence type="predicted"/>
<reference evidence="1 4" key="1">
    <citation type="submission" date="2021-01" db="EMBL/GenBank/DDBJ databases">
        <title>Sequencing the genomes of 1000 actinobacteria strains.</title>
        <authorList>
            <person name="Klenk H.-P."/>
        </authorList>
    </citation>
    <scope>NUCLEOTIDE SEQUENCE [LARGE SCALE GENOMIC DNA]</scope>
    <source>
        <strain evidence="1 4">DSM 44581</strain>
    </source>
</reference>
<dbReference type="AlphaFoldDB" id="A0A8T8I3M8"/>
<gene>
    <name evidence="2" type="ORF">J7S33_12470</name>
    <name evidence="1" type="ORF">JOE68_002421</name>
</gene>
<dbReference type="Proteomes" id="UP001195724">
    <property type="component" value="Unassembled WGS sequence"/>
</dbReference>
<organism evidence="2 3">
    <name type="scientific">Saccharothrix algeriensis</name>
    <dbReference type="NCBI Taxonomy" id="173560"/>
    <lineage>
        <taxon>Bacteria</taxon>
        <taxon>Bacillati</taxon>
        <taxon>Actinomycetota</taxon>
        <taxon>Actinomycetes</taxon>
        <taxon>Pseudonocardiales</taxon>
        <taxon>Pseudonocardiaceae</taxon>
        <taxon>Saccharothrix</taxon>
    </lineage>
</organism>
<dbReference type="EMBL" id="CP072788">
    <property type="protein sequence ID" value="QTR05366.1"/>
    <property type="molecule type" value="Genomic_DNA"/>
</dbReference>
<reference evidence="2" key="2">
    <citation type="submission" date="2021-04" db="EMBL/GenBank/DDBJ databases">
        <title>Saccharothrix algeriensis WGS.</title>
        <authorList>
            <person name="Stuskova K."/>
            <person name="Hakalova E."/>
            <person name="Tebbal A.B."/>
            <person name="Eichmeier A."/>
        </authorList>
    </citation>
    <scope>NUCLEOTIDE SEQUENCE</scope>
    <source>
        <strain evidence="2">NRRL B-24137</strain>
    </source>
</reference>
<evidence type="ECO:0000313" key="3">
    <source>
        <dbReference type="Proteomes" id="UP000671828"/>
    </source>
</evidence>
<evidence type="ECO:0000313" key="4">
    <source>
        <dbReference type="Proteomes" id="UP001195724"/>
    </source>
</evidence>
<keyword evidence="4" id="KW-1185">Reference proteome</keyword>
<sequence length="114" mass="12255">MPEDLIAYVSEELETDWIGFAEFPAIIRETTGTADDLLRRAGEAAAGLVRDGVLVAGVVTERGFAPWAGGAEESARRIERATAEMLDNGVLPGVGDVCWFDLPSHAAQWAEPVR</sequence>
<name>A0A8T8I3M8_9PSEU</name>